<feature type="signal peptide" evidence="1">
    <location>
        <begin position="1"/>
        <end position="20"/>
    </location>
</feature>
<keyword evidence="1" id="KW-0732">Signal</keyword>
<proteinExistence type="predicted"/>
<keyword evidence="3" id="KW-1185">Reference proteome</keyword>
<evidence type="ECO:0000256" key="1">
    <source>
        <dbReference type="SAM" id="SignalP"/>
    </source>
</evidence>
<evidence type="ECO:0000313" key="3">
    <source>
        <dbReference type="Proteomes" id="UP000464178"/>
    </source>
</evidence>
<accession>A0A6P2D5Y1</accession>
<organism evidence="2 3">
    <name type="scientific">Gemmata massiliana</name>
    <dbReference type="NCBI Taxonomy" id="1210884"/>
    <lineage>
        <taxon>Bacteria</taxon>
        <taxon>Pseudomonadati</taxon>
        <taxon>Planctomycetota</taxon>
        <taxon>Planctomycetia</taxon>
        <taxon>Gemmatales</taxon>
        <taxon>Gemmataceae</taxon>
        <taxon>Gemmata</taxon>
    </lineage>
</organism>
<reference evidence="2 3" key="1">
    <citation type="submission" date="2019-05" db="EMBL/GenBank/DDBJ databases">
        <authorList>
            <consortium name="Science for Life Laboratories"/>
        </authorList>
    </citation>
    <scope>NUCLEOTIDE SEQUENCE [LARGE SCALE GENOMIC DNA]</scope>
    <source>
        <strain evidence="2">Soil9</strain>
    </source>
</reference>
<gene>
    <name evidence="2" type="ORF">SOIL9_18590</name>
</gene>
<dbReference type="Proteomes" id="UP000464178">
    <property type="component" value="Chromosome"/>
</dbReference>
<evidence type="ECO:0000313" key="2">
    <source>
        <dbReference type="EMBL" id="VTR95855.1"/>
    </source>
</evidence>
<sequence length="293" mass="31383">MQTLLASVLVVGLSAGAAGAEETYLIKLYRSKEGTKSRVEKNERGKVDTVINGDGVKKEEAVTSDTKEIYTEEVLAIDATTKQITKLSRKYTVAEKTEKGETTKAVYAGKTVLIEKIDGAFTFSVDGKPLSEDAAPDLIKSYKDKKADEPTNEDLVPTEAVAVGRTWKVPVDKADKTLKLLGDGKIKFDASKSTIEGKLVKVYKKVGAQFGVMEFTITAVVTEIGSGDESVATTTDSKMVMKITIDTCIDGTVEFEDATADASVDIVAEFPQAGSVSVRGAVTFTSKINALKK</sequence>
<name>A0A6P2D5Y1_9BACT</name>
<dbReference type="AlphaFoldDB" id="A0A6P2D5Y1"/>
<protein>
    <submittedName>
        <fullName evidence="2">Uncharacterized protein</fullName>
    </submittedName>
</protein>
<feature type="chain" id="PRO_5026750910" evidence="1">
    <location>
        <begin position="21"/>
        <end position="293"/>
    </location>
</feature>
<dbReference type="RefSeq" id="WP_162670215.1">
    <property type="nucleotide sequence ID" value="NZ_LR593886.1"/>
</dbReference>
<dbReference type="EMBL" id="LR593886">
    <property type="protein sequence ID" value="VTR95855.1"/>
    <property type="molecule type" value="Genomic_DNA"/>
</dbReference>
<dbReference type="KEGG" id="gms:SOIL9_18590"/>